<comment type="similarity">
    <text evidence="1">Belongs to the IAA-amido conjugating enzyme family.</text>
</comment>
<dbReference type="InterPro" id="IPR004993">
    <property type="entry name" value="GH3"/>
</dbReference>
<proteinExistence type="inferred from homology"/>
<dbReference type="PANTHER" id="PTHR31901:SF5">
    <property type="entry name" value="JASMONOYL--L-AMINO ACID SYNTHETASE JAR1"/>
    <property type="match status" value="1"/>
</dbReference>
<protein>
    <submittedName>
        <fullName evidence="5">Uncharacterized protein</fullName>
    </submittedName>
</protein>
<evidence type="ECO:0000256" key="2">
    <source>
        <dbReference type="ARBA" id="ARBA00022598"/>
    </source>
</evidence>
<dbReference type="Proteomes" id="UP000243459">
    <property type="component" value="Chromosome 1"/>
</dbReference>
<evidence type="ECO:0000313" key="6">
    <source>
        <dbReference type="Proteomes" id="UP000243459"/>
    </source>
</evidence>
<dbReference type="Pfam" id="PF23571">
    <property type="entry name" value="GH3_M"/>
    <property type="match status" value="1"/>
</dbReference>
<dbReference type="InterPro" id="IPR055378">
    <property type="entry name" value="GH3_C"/>
</dbReference>
<dbReference type="PANTHER" id="PTHR31901">
    <property type="entry name" value="GH3 DOMAIN-CONTAINING PROTEIN"/>
    <property type="match status" value="1"/>
</dbReference>
<evidence type="ECO:0000259" key="3">
    <source>
        <dbReference type="Pfam" id="PF23571"/>
    </source>
</evidence>
<dbReference type="AlphaFoldDB" id="A0A5P1FR40"/>
<evidence type="ECO:0000256" key="1">
    <source>
        <dbReference type="ARBA" id="ARBA00008068"/>
    </source>
</evidence>
<reference evidence="6" key="1">
    <citation type="journal article" date="2017" name="Nat. Commun.">
        <title>The asparagus genome sheds light on the origin and evolution of a young Y chromosome.</title>
        <authorList>
            <person name="Harkess A."/>
            <person name="Zhou J."/>
            <person name="Xu C."/>
            <person name="Bowers J.E."/>
            <person name="Van der Hulst R."/>
            <person name="Ayyampalayam S."/>
            <person name="Mercati F."/>
            <person name="Riccardi P."/>
            <person name="McKain M.R."/>
            <person name="Kakrana A."/>
            <person name="Tang H."/>
            <person name="Ray J."/>
            <person name="Groenendijk J."/>
            <person name="Arikit S."/>
            <person name="Mathioni S.M."/>
            <person name="Nakano M."/>
            <person name="Shan H."/>
            <person name="Telgmann-Rauber A."/>
            <person name="Kanno A."/>
            <person name="Yue Z."/>
            <person name="Chen H."/>
            <person name="Li W."/>
            <person name="Chen Y."/>
            <person name="Xu X."/>
            <person name="Zhang Y."/>
            <person name="Luo S."/>
            <person name="Chen H."/>
            <person name="Gao J."/>
            <person name="Mao Z."/>
            <person name="Pires J.C."/>
            <person name="Luo M."/>
            <person name="Kudrna D."/>
            <person name="Wing R.A."/>
            <person name="Meyers B.C."/>
            <person name="Yi K."/>
            <person name="Kong H."/>
            <person name="Lavrijsen P."/>
            <person name="Sunseri F."/>
            <person name="Falavigna A."/>
            <person name="Ye Y."/>
            <person name="Leebens-Mack J.H."/>
            <person name="Chen G."/>
        </authorList>
    </citation>
    <scope>NUCLEOTIDE SEQUENCE [LARGE SCALE GENOMIC DNA]</scope>
    <source>
        <strain evidence="6">cv. DH0086</strain>
    </source>
</reference>
<feature type="domain" description="GH3 middle" evidence="3">
    <location>
        <begin position="348"/>
        <end position="432"/>
    </location>
</feature>
<dbReference type="InterPro" id="IPR055377">
    <property type="entry name" value="GH3_M"/>
</dbReference>
<dbReference type="Pfam" id="PF03321">
    <property type="entry name" value="GH3"/>
    <property type="match status" value="1"/>
</dbReference>
<evidence type="ECO:0000259" key="4">
    <source>
        <dbReference type="Pfam" id="PF23572"/>
    </source>
</evidence>
<dbReference type="Pfam" id="PF23572">
    <property type="entry name" value="GH3_C"/>
    <property type="match status" value="1"/>
</dbReference>
<organism evidence="5 6">
    <name type="scientific">Asparagus officinalis</name>
    <name type="common">Garden asparagus</name>
    <dbReference type="NCBI Taxonomy" id="4686"/>
    <lineage>
        <taxon>Eukaryota</taxon>
        <taxon>Viridiplantae</taxon>
        <taxon>Streptophyta</taxon>
        <taxon>Embryophyta</taxon>
        <taxon>Tracheophyta</taxon>
        <taxon>Spermatophyta</taxon>
        <taxon>Magnoliopsida</taxon>
        <taxon>Liliopsida</taxon>
        <taxon>Asparagales</taxon>
        <taxon>Asparagaceae</taxon>
        <taxon>Asparagoideae</taxon>
        <taxon>Asparagus</taxon>
    </lineage>
</organism>
<accession>A0A5P1FR40</accession>
<dbReference type="Gramene" id="ONK79140">
    <property type="protein sequence ID" value="ONK79140"/>
    <property type="gene ID" value="A4U43_C01F3340"/>
</dbReference>
<evidence type="ECO:0000313" key="5">
    <source>
        <dbReference type="EMBL" id="ONK79140.1"/>
    </source>
</evidence>
<gene>
    <name evidence="5" type="ORF">A4U43_C01F3340</name>
</gene>
<dbReference type="GO" id="GO:0005737">
    <property type="term" value="C:cytoplasm"/>
    <property type="evidence" value="ECO:0007669"/>
    <property type="project" value="TreeGrafter"/>
</dbReference>
<dbReference type="EMBL" id="CM007381">
    <property type="protein sequence ID" value="ONK79140.1"/>
    <property type="molecule type" value="Genomic_DNA"/>
</dbReference>
<sequence>MGKTRVFNLDKVVEEFEEVTKNAAQVQRETLRKILEQNGEVEYLRNFDLNGRTDPESFKSCVPLVTHADLEPYFQRIVDGDTSKILTEKPVTALSLSSGTTHGKSKLIPFNEEMLRSTMQIYRTSFAFINREYPVNDGKALQFIYASKQSITKGGLIATTGTTNIYRSRQFKNTMQDIHSQCCSPDEVIFCVDYNQSVYCHLLCGLIYSQEVQIISSAFAFSIVHALRTFEQVWEEICADIREGILSNKITIPSLREAVSKILTPNRNLADTIYRKCMSLSNWCNMIPELWPNAKYVYGIMTGSMEPYARKLQRYAGSLPVLSAYYGASEGWIGANVNPRLKLESVAYAVFPNISYFEFLPRRENRNEQELDNVDSKFHRELDPVGLTEVEIGCLYEVIITNFAGLYRYKLGDIVKVVSFHNSTPELQFICRRNNLLSINIDKNTENDIQMAINEASRLLALHKLEIVDFTTHADSSSDPGHYVIFLELSSDASEDVLNSCSSCLDLAFVERAYVLSRRNNIVGPLELRVVCRGTFHKILEYYADIGTTMSQFKMPRCVGSSNDKLLKILCRNVVRSYFSTAYG</sequence>
<feature type="domain" description="GH3 C-terminal" evidence="4">
    <location>
        <begin position="448"/>
        <end position="562"/>
    </location>
</feature>
<keyword evidence="2" id="KW-0436">Ligase</keyword>
<keyword evidence="6" id="KW-1185">Reference proteome</keyword>
<name>A0A5P1FR40_ASPOF</name>
<dbReference type="GO" id="GO:0016881">
    <property type="term" value="F:acid-amino acid ligase activity"/>
    <property type="evidence" value="ECO:0007669"/>
    <property type="project" value="TreeGrafter"/>
</dbReference>